<keyword evidence="4" id="KW-0804">Transcription</keyword>
<dbReference type="GO" id="GO:0003700">
    <property type="term" value="F:DNA-binding transcription factor activity"/>
    <property type="evidence" value="ECO:0007669"/>
    <property type="project" value="InterPro"/>
</dbReference>
<dbReference type="InterPro" id="IPR011991">
    <property type="entry name" value="ArsR-like_HTH"/>
</dbReference>
<feature type="domain" description="HTH marR-type" evidence="8">
    <location>
        <begin position="8"/>
        <end position="138"/>
    </location>
</feature>
<comment type="similarity">
    <text evidence="5">Belongs to the SarZ family.</text>
</comment>
<dbReference type="PROSITE" id="PS50995">
    <property type="entry name" value="HTH_MARR_2"/>
    <property type="match status" value="1"/>
</dbReference>
<evidence type="ECO:0000256" key="6">
    <source>
        <dbReference type="ARBA" id="ARBA00047188"/>
    </source>
</evidence>
<keyword evidence="10" id="KW-1185">Reference proteome</keyword>
<evidence type="ECO:0000256" key="2">
    <source>
        <dbReference type="ARBA" id="ARBA00023015"/>
    </source>
</evidence>
<gene>
    <name evidence="9" type="ORF">D7I45_01125</name>
</gene>
<dbReference type="SUPFAM" id="SSF46785">
    <property type="entry name" value="Winged helix' DNA-binding domain"/>
    <property type="match status" value="1"/>
</dbReference>
<dbReference type="InterPro" id="IPR036388">
    <property type="entry name" value="WH-like_DNA-bd_sf"/>
</dbReference>
<keyword evidence="2" id="KW-0805">Transcription regulation</keyword>
<evidence type="ECO:0000256" key="4">
    <source>
        <dbReference type="ARBA" id="ARBA00023163"/>
    </source>
</evidence>
<dbReference type="PANTHER" id="PTHR42756:SF1">
    <property type="entry name" value="TRANSCRIPTIONAL REPRESSOR OF EMRAB OPERON"/>
    <property type="match status" value="1"/>
</dbReference>
<dbReference type="GO" id="GO:0005737">
    <property type="term" value="C:cytoplasm"/>
    <property type="evidence" value="ECO:0007669"/>
    <property type="project" value="UniProtKB-SubCell"/>
</dbReference>
<dbReference type="PRINTS" id="PR00598">
    <property type="entry name" value="HTHMARR"/>
</dbReference>
<dbReference type="Gene3D" id="1.10.10.10">
    <property type="entry name" value="Winged helix-like DNA-binding domain superfamily/Winged helix DNA-binding domain"/>
    <property type="match status" value="1"/>
</dbReference>
<dbReference type="Pfam" id="PF22381">
    <property type="entry name" value="Staph_reg_Sar_Rot"/>
    <property type="match status" value="1"/>
</dbReference>
<accession>A0A387ARD4</accession>
<dbReference type="InterPro" id="IPR036390">
    <property type="entry name" value="WH_DNA-bd_sf"/>
</dbReference>
<dbReference type="CDD" id="cd00090">
    <property type="entry name" value="HTH_ARSR"/>
    <property type="match status" value="1"/>
</dbReference>
<organism evidence="9 10">
    <name type="scientific">Apilactobacillus bombintestini</name>
    <dbReference type="NCBI Taxonomy" id="2419772"/>
    <lineage>
        <taxon>Bacteria</taxon>
        <taxon>Bacillati</taxon>
        <taxon>Bacillota</taxon>
        <taxon>Bacilli</taxon>
        <taxon>Lactobacillales</taxon>
        <taxon>Lactobacillaceae</taxon>
        <taxon>Apilactobacillus</taxon>
    </lineage>
</organism>
<sequence length="150" mass="17624">MTRKIVLDNQICFQISRAHQLFNKFYQEPLSKFNLTYVQYVTLLSLWEKDGVTVNYLSQKLGLSNGTLTPLLKRLEKAGWITRTRDKADERRVLIHLTELGKQKKEPILNAVQGCLNRLDYSDQQFDEVMDTIEDLQDRLEKSEKKDCEK</sequence>
<evidence type="ECO:0000313" key="10">
    <source>
        <dbReference type="Proteomes" id="UP000272003"/>
    </source>
</evidence>
<dbReference type="AlphaFoldDB" id="A0A387ARD4"/>
<protein>
    <recommendedName>
        <fullName evidence="6">HTH-type transcriptional regulator SarZ</fullName>
    </recommendedName>
    <alternativeName>
        <fullName evidence="7">Staphylococcal accessory regulator Z</fullName>
    </alternativeName>
</protein>
<dbReference type="InterPro" id="IPR055166">
    <property type="entry name" value="Transc_reg_Sar_Rot_HTH"/>
</dbReference>
<evidence type="ECO:0000256" key="5">
    <source>
        <dbReference type="ARBA" id="ARBA00046337"/>
    </source>
</evidence>
<name>A0A387ARD4_9LACO</name>
<evidence type="ECO:0000256" key="1">
    <source>
        <dbReference type="ARBA" id="ARBA00004496"/>
    </source>
</evidence>
<dbReference type="KEGG" id="abom:D7I45_01125"/>
<reference evidence="9 10" key="1">
    <citation type="submission" date="2018-09" db="EMBL/GenBank/DDBJ databases">
        <title>Genome sequencing of strain BHWM-4.</title>
        <authorList>
            <person name="Heo J."/>
            <person name="Kim S.-J."/>
            <person name="Kwon S.-W."/>
        </authorList>
    </citation>
    <scope>NUCLEOTIDE SEQUENCE [LARGE SCALE GENOMIC DNA]</scope>
    <source>
        <strain evidence="9 10">BHWM-4</strain>
    </source>
</reference>
<proteinExistence type="inferred from homology"/>
<evidence type="ECO:0000256" key="3">
    <source>
        <dbReference type="ARBA" id="ARBA00023125"/>
    </source>
</evidence>
<dbReference type="RefSeq" id="WP_120783962.1">
    <property type="nucleotide sequence ID" value="NZ_CP032626.1"/>
</dbReference>
<dbReference type="PANTHER" id="PTHR42756">
    <property type="entry name" value="TRANSCRIPTIONAL REGULATOR, MARR"/>
    <property type="match status" value="1"/>
</dbReference>
<evidence type="ECO:0000256" key="7">
    <source>
        <dbReference type="ARBA" id="ARBA00047207"/>
    </source>
</evidence>
<dbReference type="InterPro" id="IPR000835">
    <property type="entry name" value="HTH_MarR-typ"/>
</dbReference>
<dbReference type="SMART" id="SM00347">
    <property type="entry name" value="HTH_MARR"/>
    <property type="match status" value="1"/>
</dbReference>
<comment type="subcellular location">
    <subcellularLocation>
        <location evidence="1">Cytoplasm</location>
    </subcellularLocation>
</comment>
<dbReference type="EMBL" id="CP032626">
    <property type="protein sequence ID" value="AYF92188.1"/>
    <property type="molecule type" value="Genomic_DNA"/>
</dbReference>
<dbReference type="GO" id="GO:0003677">
    <property type="term" value="F:DNA binding"/>
    <property type="evidence" value="ECO:0007669"/>
    <property type="project" value="UniProtKB-KW"/>
</dbReference>
<dbReference type="OrthoDB" id="9806864at2"/>
<keyword evidence="3" id="KW-0238">DNA-binding</keyword>
<evidence type="ECO:0000313" key="9">
    <source>
        <dbReference type="EMBL" id="AYF92188.1"/>
    </source>
</evidence>
<dbReference type="Proteomes" id="UP000272003">
    <property type="component" value="Chromosome"/>
</dbReference>
<evidence type="ECO:0000259" key="8">
    <source>
        <dbReference type="PROSITE" id="PS50995"/>
    </source>
</evidence>